<gene>
    <name evidence="4" type="ORF">BSA145_17355</name>
</gene>
<accession>A0A1L6ZLT1</accession>
<dbReference type="PROSITE" id="PS51186">
    <property type="entry name" value="GNAT"/>
    <property type="match status" value="1"/>
</dbReference>
<evidence type="ECO:0000256" key="1">
    <source>
        <dbReference type="ARBA" id="ARBA00022679"/>
    </source>
</evidence>
<dbReference type="Proteomes" id="UP000185426">
    <property type="component" value="Chromosome"/>
</dbReference>
<dbReference type="Gene3D" id="3.40.630.30">
    <property type="match status" value="1"/>
</dbReference>
<proteinExistence type="predicted"/>
<dbReference type="EMBL" id="CP015607">
    <property type="protein sequence ID" value="APT47471.1"/>
    <property type="molecule type" value="Genomic_DNA"/>
</dbReference>
<dbReference type="PANTHER" id="PTHR43072:SF23">
    <property type="entry name" value="UPF0039 PROTEIN C11D3.02C"/>
    <property type="match status" value="1"/>
</dbReference>
<sequence>MGSMLKIREANNSDLMEILDIYNQGIIDKTATLEVEKKDIIYMTKWFTDRSEKYKILVAELNSQVVGWVALNPYSHRCAYQGVADLSIYIRRNQRGKGIGKALLSNIEKEAVKSQIHKIVLFTFPFNELGQGLYKSMGYREVGIFKEQGKIDNVYVDVMAMEKILSN</sequence>
<dbReference type="RefSeq" id="WP_075623219.1">
    <property type="nucleotide sequence ID" value="NZ_CP015607.1"/>
</dbReference>
<dbReference type="GO" id="GO:0016747">
    <property type="term" value="F:acyltransferase activity, transferring groups other than amino-acyl groups"/>
    <property type="evidence" value="ECO:0007669"/>
    <property type="project" value="InterPro"/>
</dbReference>
<dbReference type="InterPro" id="IPR000182">
    <property type="entry name" value="GNAT_dom"/>
</dbReference>
<dbReference type="InterPro" id="IPR016181">
    <property type="entry name" value="Acyl_CoA_acyltransferase"/>
</dbReference>
<dbReference type="AlphaFoldDB" id="A0A1L6ZLT1"/>
<reference evidence="4 5" key="1">
    <citation type="submission" date="2016-05" db="EMBL/GenBank/DDBJ databases">
        <title>Complete Genome and Methylome Analysis of Psychrotrophic Bacterial Isolates from Antarctic Lake Untersee.</title>
        <authorList>
            <person name="Fomenkov A."/>
            <person name="Akimov V.N."/>
            <person name="Vasilyeva L.V."/>
            <person name="Andersen D."/>
            <person name="Vincze T."/>
            <person name="Roberts R.J."/>
        </authorList>
    </citation>
    <scope>NUCLEOTIDE SEQUENCE [LARGE SCALE GENOMIC DNA]</scope>
    <source>
        <strain evidence="4 5">U14-5</strain>
    </source>
</reference>
<keyword evidence="1 4" id="KW-0808">Transferase</keyword>
<keyword evidence="2" id="KW-0012">Acyltransferase</keyword>
<evidence type="ECO:0000256" key="2">
    <source>
        <dbReference type="ARBA" id="ARBA00023315"/>
    </source>
</evidence>
<feature type="domain" description="N-acetyltransferase" evidence="3">
    <location>
        <begin position="5"/>
        <end position="162"/>
    </location>
</feature>
<dbReference type="Pfam" id="PF13420">
    <property type="entry name" value="Acetyltransf_4"/>
    <property type="match status" value="1"/>
</dbReference>
<dbReference type="PANTHER" id="PTHR43072">
    <property type="entry name" value="N-ACETYLTRANSFERASE"/>
    <property type="match status" value="1"/>
</dbReference>
<evidence type="ECO:0000313" key="4">
    <source>
        <dbReference type="EMBL" id="APT47471.1"/>
    </source>
</evidence>
<dbReference type="SUPFAM" id="SSF55729">
    <property type="entry name" value="Acyl-CoA N-acyltransferases (Nat)"/>
    <property type="match status" value="1"/>
</dbReference>
<dbReference type="CDD" id="cd04301">
    <property type="entry name" value="NAT_SF"/>
    <property type="match status" value="1"/>
</dbReference>
<dbReference type="NCBIfam" id="NF040503">
    <property type="entry name" value="resist_ArsN1a"/>
    <property type="match status" value="1"/>
</dbReference>
<organism evidence="4 5">
    <name type="scientific">Bacillus safensis</name>
    <dbReference type="NCBI Taxonomy" id="561879"/>
    <lineage>
        <taxon>Bacteria</taxon>
        <taxon>Bacillati</taxon>
        <taxon>Bacillota</taxon>
        <taxon>Bacilli</taxon>
        <taxon>Bacillales</taxon>
        <taxon>Bacillaceae</taxon>
        <taxon>Bacillus</taxon>
    </lineage>
</organism>
<protein>
    <submittedName>
        <fullName evidence="4">GCN5 family acetyltransferase</fullName>
    </submittedName>
</protein>
<name>A0A1L6ZLT1_BACIA</name>
<evidence type="ECO:0000259" key="3">
    <source>
        <dbReference type="PROSITE" id="PS51186"/>
    </source>
</evidence>
<evidence type="ECO:0000313" key="5">
    <source>
        <dbReference type="Proteomes" id="UP000185426"/>
    </source>
</evidence>